<name>A0A1A8FCZ5_9TELE</name>
<protein>
    <submittedName>
        <fullName evidence="1">Rna-directed dna polymerase from mobile element jockey-like protein</fullName>
    </submittedName>
</protein>
<dbReference type="EMBL" id="HAEB01010708">
    <property type="protein sequence ID" value="SBQ57235.1"/>
    <property type="molecule type" value="Transcribed_RNA"/>
</dbReference>
<sequence length="42" mass="4884">HNNPFWQQFNKVLASRSCCRYVSCTFISKISHFTTSQRCSIG</sequence>
<reference evidence="1" key="1">
    <citation type="submission" date="2016-05" db="EMBL/GenBank/DDBJ databases">
        <authorList>
            <person name="Lavstsen T."/>
            <person name="Jespersen J.S."/>
        </authorList>
    </citation>
    <scope>NUCLEOTIDE SEQUENCE</scope>
    <source>
        <tissue evidence="1">Brain</tissue>
    </source>
</reference>
<proteinExistence type="predicted"/>
<keyword evidence="1" id="KW-0695">RNA-directed DNA polymerase</keyword>
<keyword evidence="1" id="KW-0548">Nucleotidyltransferase</keyword>
<evidence type="ECO:0000313" key="1">
    <source>
        <dbReference type="EMBL" id="SBQ57235.1"/>
    </source>
</evidence>
<reference evidence="1" key="2">
    <citation type="submission" date="2016-06" db="EMBL/GenBank/DDBJ databases">
        <title>The genome of a short-lived fish provides insights into sex chromosome evolution and the genetic control of aging.</title>
        <authorList>
            <person name="Reichwald K."/>
            <person name="Felder M."/>
            <person name="Petzold A."/>
            <person name="Koch P."/>
            <person name="Groth M."/>
            <person name="Platzer M."/>
        </authorList>
    </citation>
    <scope>NUCLEOTIDE SEQUENCE</scope>
    <source>
        <tissue evidence="1">Brain</tissue>
    </source>
</reference>
<gene>
    <name evidence="1" type="primary">Nfu_g_1_019056</name>
</gene>
<dbReference type="AlphaFoldDB" id="A0A1A8FCZ5"/>
<organism evidence="1">
    <name type="scientific">Nothobranchius korthausae</name>
    <dbReference type="NCBI Taxonomy" id="1143690"/>
    <lineage>
        <taxon>Eukaryota</taxon>
        <taxon>Metazoa</taxon>
        <taxon>Chordata</taxon>
        <taxon>Craniata</taxon>
        <taxon>Vertebrata</taxon>
        <taxon>Euteleostomi</taxon>
        <taxon>Actinopterygii</taxon>
        <taxon>Neopterygii</taxon>
        <taxon>Teleostei</taxon>
        <taxon>Neoteleostei</taxon>
        <taxon>Acanthomorphata</taxon>
        <taxon>Ovalentaria</taxon>
        <taxon>Atherinomorphae</taxon>
        <taxon>Cyprinodontiformes</taxon>
        <taxon>Nothobranchiidae</taxon>
        <taxon>Nothobranchius</taxon>
    </lineage>
</organism>
<accession>A0A1A8FCZ5</accession>
<keyword evidence="1" id="KW-0808">Transferase</keyword>
<dbReference type="GO" id="GO:0003964">
    <property type="term" value="F:RNA-directed DNA polymerase activity"/>
    <property type="evidence" value="ECO:0007669"/>
    <property type="project" value="UniProtKB-KW"/>
</dbReference>
<feature type="non-terminal residue" evidence="1">
    <location>
        <position position="42"/>
    </location>
</feature>
<feature type="non-terminal residue" evidence="1">
    <location>
        <position position="1"/>
    </location>
</feature>